<dbReference type="Proteomes" id="UP000193804">
    <property type="component" value="Unassembled WGS sequence"/>
</dbReference>
<evidence type="ECO:0000313" key="3">
    <source>
        <dbReference type="Proteomes" id="UP000193804"/>
    </source>
</evidence>
<evidence type="ECO:0000256" key="1">
    <source>
        <dbReference type="SAM" id="SignalP"/>
    </source>
</evidence>
<dbReference type="InterPro" id="IPR011050">
    <property type="entry name" value="Pectin_lyase_fold/virulence"/>
</dbReference>
<feature type="chain" id="PRO_5011987643" description="Adenylyl cyclase" evidence="1">
    <location>
        <begin position="28"/>
        <end position="605"/>
    </location>
</feature>
<proteinExistence type="predicted"/>
<dbReference type="EMBL" id="FXAW01000010">
    <property type="protein sequence ID" value="SMG51662.1"/>
    <property type="molecule type" value="Genomic_DNA"/>
</dbReference>
<organism evidence="2 3">
    <name type="scientific">Marivirga sericea</name>
    <dbReference type="NCBI Taxonomy" id="1028"/>
    <lineage>
        <taxon>Bacteria</taxon>
        <taxon>Pseudomonadati</taxon>
        <taxon>Bacteroidota</taxon>
        <taxon>Cytophagia</taxon>
        <taxon>Cytophagales</taxon>
        <taxon>Marivirgaceae</taxon>
        <taxon>Marivirga</taxon>
    </lineage>
</organism>
<dbReference type="SUPFAM" id="SSF51126">
    <property type="entry name" value="Pectin lyase-like"/>
    <property type="match status" value="1"/>
</dbReference>
<dbReference type="OrthoDB" id="52286at2"/>
<dbReference type="Gene3D" id="2.160.20.10">
    <property type="entry name" value="Single-stranded right-handed beta-helix, Pectin lyase-like"/>
    <property type="match status" value="1"/>
</dbReference>
<reference evidence="3" key="1">
    <citation type="submission" date="2017-04" db="EMBL/GenBank/DDBJ databases">
        <authorList>
            <person name="Varghese N."/>
            <person name="Submissions S."/>
        </authorList>
    </citation>
    <scope>NUCLEOTIDE SEQUENCE [LARGE SCALE GENOMIC DNA]</scope>
    <source>
        <strain evidence="3">DSM 4125</strain>
    </source>
</reference>
<dbReference type="STRING" id="1028.SAMN05661096_03802"/>
<dbReference type="CDD" id="cd23669">
    <property type="entry name" value="GH55_SacteLam55A-like"/>
    <property type="match status" value="1"/>
</dbReference>
<keyword evidence="1" id="KW-0732">Signal</keyword>
<dbReference type="AlphaFoldDB" id="A0A1X7LEH5"/>
<protein>
    <recommendedName>
        <fullName evidence="4">Adenylyl cyclase</fullName>
    </recommendedName>
</protein>
<dbReference type="InterPro" id="IPR012334">
    <property type="entry name" value="Pectin_lyas_fold"/>
</dbReference>
<feature type="signal peptide" evidence="1">
    <location>
        <begin position="1"/>
        <end position="27"/>
    </location>
</feature>
<accession>A0A1X7LEH5</accession>
<sequence length="605" mass="66657">MHSISISRHFLTAVSCILLLGFTSACSNSKDDHQALDSSPYRSIFGENVLVFDDSMDQDKIKTTLQALHRQQKHNEFGSERYALLFKPGTYNLDVTVDYYVQALGLGRYPGEVIIKGAVQSVASTSSNGIPNKVTTMFWRGAENFKVIPQNDETIYWAVSQAAPYRRMHVAGDINFDKGSWASGGVLANSIVEGRAGLTSGQQWMSRNSKIGSWEGGNWNRVFIGVDGAPKDAWPEKPTTIIDKTPVIREKPFLTYTESGDYAVFVPALMRESSGPSWINTNEEGELIPIDSFHIAYPEKDNATTINQALVNGKHILLTPGIYELNETLTVGKANTVMIGLGLPTLIPQNGNIGLKTKDIPGVKLAGFMVDAGPKLSPSLIQIGSEASNAQYPDNPISLHDIYCRVGGAVKGQTETSLTINSNYVIGDHFWLWRADHGVGTEWMEGQNKHGLVVNGAHVTIFGLFNEHFQGYQTLWNGEYGSTYFYQSEIPYHPPSNELWNDEGKPGYASYKVADTVQNHRAFGLGIYSFFHDEPTVSNNVRLENSMEVPDHSGIEIMHISTFAGLKGGINHIINGLGPSTEVGELKHFDGFKGNEKLSQDKKSR</sequence>
<dbReference type="InterPro" id="IPR059186">
    <property type="entry name" value="SACTE_4363"/>
</dbReference>
<keyword evidence="3" id="KW-1185">Reference proteome</keyword>
<gene>
    <name evidence="2" type="ORF">SAMN05661096_03802</name>
</gene>
<evidence type="ECO:0008006" key="4">
    <source>
        <dbReference type="Google" id="ProtNLM"/>
    </source>
</evidence>
<evidence type="ECO:0000313" key="2">
    <source>
        <dbReference type="EMBL" id="SMG51662.1"/>
    </source>
</evidence>
<name>A0A1X7LEH5_9BACT</name>